<gene>
    <name evidence="1" type="ORF">H2LOC_007190</name>
</gene>
<evidence type="ECO:0000313" key="1">
    <source>
        <dbReference type="EMBL" id="QGM45497.1"/>
    </source>
</evidence>
<reference evidence="1 2" key="1">
    <citation type="submission" date="2019-11" db="EMBL/GenBank/DDBJ databases">
        <title>The genome sequence of Methylocystis heyeri.</title>
        <authorList>
            <person name="Oshkin I.Y."/>
            <person name="Miroshnikov K."/>
            <person name="Dedysh S.N."/>
        </authorList>
    </citation>
    <scope>NUCLEOTIDE SEQUENCE [LARGE SCALE GENOMIC DNA]</scope>
    <source>
        <strain evidence="1 2">H2</strain>
    </source>
</reference>
<dbReference type="AlphaFoldDB" id="A0A6B8KCT7"/>
<organism evidence="1 2">
    <name type="scientific">Methylocystis heyeri</name>
    <dbReference type="NCBI Taxonomy" id="391905"/>
    <lineage>
        <taxon>Bacteria</taxon>
        <taxon>Pseudomonadati</taxon>
        <taxon>Pseudomonadota</taxon>
        <taxon>Alphaproteobacteria</taxon>
        <taxon>Hyphomicrobiales</taxon>
        <taxon>Methylocystaceae</taxon>
        <taxon>Methylocystis</taxon>
    </lineage>
</organism>
<protein>
    <submittedName>
        <fullName evidence="1">Uncharacterized protein</fullName>
    </submittedName>
</protein>
<dbReference type="EMBL" id="CP046052">
    <property type="protein sequence ID" value="QGM45497.1"/>
    <property type="molecule type" value="Genomic_DNA"/>
</dbReference>
<evidence type="ECO:0000313" key="2">
    <source>
        <dbReference type="Proteomes" id="UP000309061"/>
    </source>
</evidence>
<name>A0A6B8KCT7_9HYPH</name>
<dbReference type="KEGG" id="mhey:H2LOC_007190"/>
<accession>A0A6B8KCT7</accession>
<dbReference type="Proteomes" id="UP000309061">
    <property type="component" value="Chromosome"/>
</dbReference>
<keyword evidence="2" id="KW-1185">Reference proteome</keyword>
<dbReference type="RefSeq" id="WP_136495778.1">
    <property type="nucleotide sequence ID" value="NZ_CP046052.1"/>
</dbReference>
<sequence length="86" mass="10008">MPFARLRPEVTLKNSFVYAPQYASLYRLARVPRMESFERSVFAPTKKSERIPRSRQQDIVLQRRDGEPLREVLGATEVLMTTPAQQ</sequence>
<proteinExistence type="predicted"/>